<evidence type="ECO:0000313" key="3">
    <source>
        <dbReference type="EMBL" id="RKN74902.1"/>
    </source>
</evidence>
<dbReference type="OrthoDB" id="185675at2"/>
<dbReference type="PROSITE" id="PS51272">
    <property type="entry name" value="SLH"/>
    <property type="match status" value="3"/>
</dbReference>
<evidence type="ECO:0000256" key="1">
    <source>
        <dbReference type="SAM" id="SignalP"/>
    </source>
</evidence>
<proteinExistence type="predicted"/>
<dbReference type="SUPFAM" id="SSF49464">
    <property type="entry name" value="Carboxypeptidase regulatory domain-like"/>
    <property type="match status" value="1"/>
</dbReference>
<dbReference type="Proteomes" id="UP000282311">
    <property type="component" value="Unassembled WGS sequence"/>
</dbReference>
<protein>
    <recommendedName>
        <fullName evidence="2">SLH domain-containing protein</fullName>
    </recommendedName>
</protein>
<feature type="domain" description="SLH" evidence="2">
    <location>
        <begin position="22"/>
        <end position="80"/>
    </location>
</feature>
<dbReference type="RefSeq" id="WP_120750349.1">
    <property type="nucleotide sequence ID" value="NZ_RBAH01000024.1"/>
</dbReference>
<dbReference type="AlphaFoldDB" id="A0A3B0BPX0"/>
<evidence type="ECO:0000313" key="4">
    <source>
        <dbReference type="Proteomes" id="UP000282311"/>
    </source>
</evidence>
<dbReference type="PANTHER" id="PTHR43308">
    <property type="entry name" value="OUTER MEMBRANE PROTEIN ALPHA-RELATED"/>
    <property type="match status" value="1"/>
</dbReference>
<dbReference type="InterPro" id="IPR001119">
    <property type="entry name" value="SLH_dom"/>
</dbReference>
<feature type="signal peptide" evidence="1">
    <location>
        <begin position="1"/>
        <end position="18"/>
    </location>
</feature>
<comment type="caution">
    <text evidence="3">The sequence shown here is derived from an EMBL/GenBank/DDBJ whole genome shotgun (WGS) entry which is preliminary data.</text>
</comment>
<evidence type="ECO:0000259" key="2">
    <source>
        <dbReference type="PROSITE" id="PS51272"/>
    </source>
</evidence>
<dbReference type="InterPro" id="IPR008969">
    <property type="entry name" value="CarboxyPept-like_regulatory"/>
</dbReference>
<dbReference type="EMBL" id="RBAH01000024">
    <property type="protein sequence ID" value="RKN74902.1"/>
    <property type="molecule type" value="Genomic_DNA"/>
</dbReference>
<accession>A0A3B0BPX0</accession>
<name>A0A3B0BPX0_9BACL</name>
<feature type="domain" description="SLH" evidence="2">
    <location>
        <begin position="81"/>
        <end position="144"/>
    </location>
</feature>
<keyword evidence="1" id="KW-0732">Signal</keyword>
<gene>
    <name evidence="3" type="ORF">D7M11_26870</name>
</gene>
<dbReference type="Pfam" id="PF00395">
    <property type="entry name" value="SLH"/>
    <property type="match status" value="3"/>
</dbReference>
<keyword evidence="4" id="KW-1185">Reference proteome</keyword>
<dbReference type="InterPro" id="IPR051465">
    <property type="entry name" value="Cell_Envelope_Struct_Comp"/>
</dbReference>
<feature type="chain" id="PRO_5038794681" description="SLH domain-containing protein" evidence="1">
    <location>
        <begin position="19"/>
        <end position="476"/>
    </location>
</feature>
<feature type="domain" description="SLH" evidence="2">
    <location>
        <begin position="146"/>
        <end position="206"/>
    </location>
</feature>
<sequence>MKLRVVWLFIMMSVVATASVQAEGKEWPDLKGHWSEQLIKEWINKGWIDGYDDGTFKPDVGVTRAEMVTLINHVLEFTSMAQISFTDVSEKDWYAKEIAKAVRANYVSGFSDNSFHPYQFVTREEFAVMISRIAGPPMAEHKNHFLTDMSEVSVGAVSAIQTVMDMNVMSGYEDNAFRPHQLITRAEAVNVLNRFLSMQVTGTYKEINGKDIVSGNFSIRTVSPGTYINVQISNGRFKTYLPEGEYEVNYMYNYTSKIAAFPRTRFHIVSGRPNHLAFQGKAPNVRGTLLDANGKPMANVILTGSFYDGNSSGGNVDFETDDKGYFNKHLGPGQYSFHGIRSKLDNRYIFVPYFVSYKIDENEKVSLPTLNNGDLELRVQTSNVKGTVKRKEADGSVIPITGIITIVSVSRNAWYTVSIENGSFDCYLPAGEYTVYGIKRNGSIKDLPLWSKFTIDGEADSDHPYRLELVSEGAIK</sequence>
<dbReference type="PANTHER" id="PTHR43308:SF5">
    <property type="entry name" value="S-LAYER PROTEIN _ PEPTIDOGLYCAN ENDO-BETA-N-ACETYLGLUCOSAMINIDASE"/>
    <property type="match status" value="1"/>
</dbReference>
<reference evidence="3 4" key="1">
    <citation type="journal article" date="2007" name="Int. J. Syst. Evol. Microbiol.">
        <title>Paenibacillus ginsengarvi sp. nov., isolated from soil from ginseng cultivation.</title>
        <authorList>
            <person name="Yoon M.H."/>
            <person name="Ten L.N."/>
            <person name="Im W.T."/>
        </authorList>
    </citation>
    <scope>NUCLEOTIDE SEQUENCE [LARGE SCALE GENOMIC DNA]</scope>
    <source>
        <strain evidence="3 4">KCTC 13059</strain>
    </source>
</reference>
<organism evidence="3 4">
    <name type="scientific">Paenibacillus ginsengarvi</name>
    <dbReference type="NCBI Taxonomy" id="400777"/>
    <lineage>
        <taxon>Bacteria</taxon>
        <taxon>Bacillati</taxon>
        <taxon>Bacillota</taxon>
        <taxon>Bacilli</taxon>
        <taxon>Bacillales</taxon>
        <taxon>Paenibacillaceae</taxon>
        <taxon>Paenibacillus</taxon>
    </lineage>
</organism>